<evidence type="ECO:0000256" key="16">
    <source>
        <dbReference type="ARBA" id="ARBA00042798"/>
    </source>
</evidence>
<evidence type="ECO:0000313" key="19">
    <source>
        <dbReference type="Proteomes" id="UP000076104"/>
    </source>
</evidence>
<evidence type="ECO:0000256" key="9">
    <source>
        <dbReference type="ARBA" id="ARBA00023204"/>
    </source>
</evidence>
<dbReference type="InterPro" id="IPR029119">
    <property type="entry name" value="MutY_C"/>
</dbReference>
<dbReference type="InterPro" id="IPR015797">
    <property type="entry name" value="NUDIX_hydrolase-like_dom_sf"/>
</dbReference>
<dbReference type="InterPro" id="IPR036206">
    <property type="entry name" value="ThiamineP_synth_sf"/>
</dbReference>
<evidence type="ECO:0000256" key="8">
    <source>
        <dbReference type="ARBA" id="ARBA00022842"/>
    </source>
</evidence>
<dbReference type="GeneID" id="33059366"/>
<evidence type="ECO:0000259" key="17">
    <source>
        <dbReference type="PROSITE" id="PS51462"/>
    </source>
</evidence>
<keyword evidence="4" id="KW-0235">DNA replication</keyword>
<dbReference type="Pfam" id="PF02581">
    <property type="entry name" value="TMP-TENI"/>
    <property type="match status" value="1"/>
</dbReference>
<evidence type="ECO:0000256" key="10">
    <source>
        <dbReference type="ARBA" id="ARBA00035861"/>
    </source>
</evidence>
<accession>A0ABN4N0J0</accession>
<comment type="cofactor">
    <cofactor evidence="1">
        <name>Mg(2+)</name>
        <dbReference type="ChEBI" id="CHEBI:18420"/>
    </cofactor>
</comment>
<dbReference type="Gene3D" id="3.90.79.10">
    <property type="entry name" value="Nucleoside Triphosphate Pyrophosphohydrolase"/>
    <property type="match status" value="1"/>
</dbReference>
<evidence type="ECO:0000256" key="12">
    <source>
        <dbReference type="ARBA" id="ARBA00038905"/>
    </source>
</evidence>
<dbReference type="PANTHER" id="PTHR47707:SF1">
    <property type="entry name" value="NUDIX HYDROLASE FAMILY PROTEIN"/>
    <property type="match status" value="1"/>
</dbReference>
<dbReference type="EMBL" id="CP014945">
    <property type="protein sequence ID" value="AMT96446.1"/>
    <property type="molecule type" value="Genomic_DNA"/>
</dbReference>
<comment type="catalytic activity">
    <reaction evidence="10">
        <text>8-oxo-dGTP + H2O = 8-oxo-dGMP + diphosphate + H(+)</text>
        <dbReference type="Rhea" id="RHEA:31575"/>
        <dbReference type="ChEBI" id="CHEBI:15377"/>
        <dbReference type="ChEBI" id="CHEBI:15378"/>
        <dbReference type="ChEBI" id="CHEBI:33019"/>
        <dbReference type="ChEBI" id="CHEBI:63224"/>
        <dbReference type="ChEBI" id="CHEBI:77896"/>
        <dbReference type="EC" id="3.6.1.55"/>
    </reaction>
</comment>
<dbReference type="InterPro" id="IPR000086">
    <property type="entry name" value="NUDIX_hydrolase_dom"/>
</dbReference>
<dbReference type="PROSITE" id="PS51462">
    <property type="entry name" value="NUDIX"/>
    <property type="match status" value="1"/>
</dbReference>
<gene>
    <name evidence="18" type="ORF">A3K91_0827</name>
</gene>
<evidence type="ECO:0000256" key="1">
    <source>
        <dbReference type="ARBA" id="ARBA00001946"/>
    </source>
</evidence>
<dbReference type="InterPro" id="IPR022998">
    <property type="entry name" value="ThiamineP_synth_TenI"/>
</dbReference>
<evidence type="ECO:0000256" key="14">
    <source>
        <dbReference type="ARBA" id="ARBA00041592"/>
    </source>
</evidence>
<comment type="similarity">
    <text evidence="2">Belongs to the Nudix hydrolase family.</text>
</comment>
<keyword evidence="6" id="KW-0227">DNA damage</keyword>
<dbReference type="InterPro" id="IPR020084">
    <property type="entry name" value="NUDIX_hydrolase_CS"/>
</dbReference>
<evidence type="ECO:0000256" key="13">
    <source>
        <dbReference type="ARBA" id="ARBA00040794"/>
    </source>
</evidence>
<keyword evidence="9" id="KW-0234">DNA repair</keyword>
<organism evidence="18 19">
    <name type="scientific">Psychrobacter alimentarius</name>
    <dbReference type="NCBI Taxonomy" id="261164"/>
    <lineage>
        <taxon>Bacteria</taxon>
        <taxon>Pseudomonadati</taxon>
        <taxon>Pseudomonadota</taxon>
        <taxon>Gammaproteobacteria</taxon>
        <taxon>Moraxellales</taxon>
        <taxon>Moraxellaceae</taxon>
        <taxon>Psychrobacter</taxon>
    </lineage>
</organism>
<evidence type="ECO:0000256" key="7">
    <source>
        <dbReference type="ARBA" id="ARBA00022801"/>
    </source>
</evidence>
<dbReference type="EC" id="3.6.1.55" evidence="12"/>
<protein>
    <recommendedName>
        <fullName evidence="13">8-oxo-dGTP diphosphatase</fullName>
        <ecNumber evidence="12">3.6.1.55</ecNumber>
    </recommendedName>
    <alternativeName>
        <fullName evidence="16">7,8-dihydro-8-oxoguanine-triphosphatase</fullName>
    </alternativeName>
    <alternativeName>
        <fullName evidence="15">Mutator protein MutT</fullName>
    </alternativeName>
    <alternativeName>
        <fullName evidence="14">dGTP pyrophosphohydrolase</fullName>
    </alternativeName>
</protein>
<dbReference type="Pfam" id="PF14815">
    <property type="entry name" value="NUDIX_4"/>
    <property type="match status" value="1"/>
</dbReference>
<keyword evidence="7" id="KW-0378">Hydrolase</keyword>
<proteinExistence type="inferred from homology"/>
<keyword evidence="8" id="KW-0460">Magnesium</keyword>
<dbReference type="CDD" id="cd03425">
    <property type="entry name" value="NUDIX_MutT_NudA_like"/>
    <property type="match status" value="1"/>
</dbReference>
<comment type="catalytic activity">
    <reaction evidence="11">
        <text>8-oxo-GTP + H2O = 8-oxo-GMP + diphosphate + H(+)</text>
        <dbReference type="Rhea" id="RHEA:67616"/>
        <dbReference type="ChEBI" id="CHEBI:15377"/>
        <dbReference type="ChEBI" id="CHEBI:15378"/>
        <dbReference type="ChEBI" id="CHEBI:33019"/>
        <dbReference type="ChEBI" id="CHEBI:143553"/>
        <dbReference type="ChEBI" id="CHEBI:145694"/>
    </reaction>
</comment>
<dbReference type="Proteomes" id="UP000076104">
    <property type="component" value="Chromosome"/>
</dbReference>
<evidence type="ECO:0000256" key="11">
    <source>
        <dbReference type="ARBA" id="ARBA00036904"/>
    </source>
</evidence>
<dbReference type="Gene3D" id="3.20.20.70">
    <property type="entry name" value="Aldolase class I"/>
    <property type="match status" value="1"/>
</dbReference>
<name>A0ABN4N0J0_9GAMM</name>
<dbReference type="PANTHER" id="PTHR47707">
    <property type="entry name" value="8-OXO-DGTP DIPHOSPHATASE"/>
    <property type="match status" value="1"/>
</dbReference>
<feature type="domain" description="Nudix hydrolase" evidence="17">
    <location>
        <begin position="13"/>
        <end position="150"/>
    </location>
</feature>
<evidence type="ECO:0000313" key="18">
    <source>
        <dbReference type="EMBL" id="AMT96446.1"/>
    </source>
</evidence>
<keyword evidence="5" id="KW-0479">Metal-binding</keyword>
<dbReference type="SUPFAM" id="SSF55811">
    <property type="entry name" value="Nudix"/>
    <property type="match status" value="1"/>
</dbReference>
<evidence type="ECO:0000256" key="5">
    <source>
        <dbReference type="ARBA" id="ARBA00022723"/>
    </source>
</evidence>
<dbReference type="InterPro" id="IPR013785">
    <property type="entry name" value="Aldolase_TIM"/>
</dbReference>
<dbReference type="PROSITE" id="PS00893">
    <property type="entry name" value="NUDIX_BOX"/>
    <property type="match status" value="1"/>
</dbReference>
<evidence type="ECO:0000256" key="3">
    <source>
        <dbReference type="ARBA" id="ARBA00022457"/>
    </source>
</evidence>
<dbReference type="RefSeq" id="WP_062844136.1">
    <property type="nucleotide sequence ID" value="NZ_CP014945.1"/>
</dbReference>
<keyword evidence="3" id="KW-0515">Mutator protein</keyword>
<evidence type="ECO:0000256" key="6">
    <source>
        <dbReference type="ARBA" id="ARBA00022763"/>
    </source>
</evidence>
<dbReference type="InterPro" id="IPR047127">
    <property type="entry name" value="MutT-like"/>
</dbReference>
<evidence type="ECO:0000256" key="4">
    <source>
        <dbReference type="ARBA" id="ARBA00022705"/>
    </source>
</evidence>
<reference evidence="18 19" key="1">
    <citation type="submission" date="2016-03" db="EMBL/GenBank/DDBJ databases">
        <title>Genome sequencing of Psychrobacter alimentarius PAMC 27889.</title>
        <authorList>
            <person name="Lee J."/>
            <person name="Kim O.-S."/>
        </authorList>
    </citation>
    <scope>NUCLEOTIDE SEQUENCE [LARGE SCALE GENOMIC DNA]</scope>
    <source>
        <strain evidence="18 19">PAMC 27889</strain>
    </source>
</reference>
<evidence type="ECO:0000256" key="2">
    <source>
        <dbReference type="ARBA" id="ARBA00005582"/>
    </source>
</evidence>
<dbReference type="SUPFAM" id="SSF51391">
    <property type="entry name" value="Thiamin phosphate synthase"/>
    <property type="match status" value="1"/>
</dbReference>
<evidence type="ECO:0000256" key="15">
    <source>
        <dbReference type="ARBA" id="ARBA00041979"/>
    </source>
</evidence>
<keyword evidence="19" id="KW-1185">Reference proteome</keyword>
<sequence length="365" mass="40945">MSSKANKNRESQKAIVNVAVAVIHHKDQYLLGFRDAAQHQGNRYEFVGGKIDNNESGEQAVIREVAEETGIAIQDNTIVKLGRLHHDYGDKQVSLQVYKIELTTAQYEQHKHCQYGLEGQALVWVNKRDLLTEQYPLPAANKTILEWLSVPTTIAITYPLTHFKTHSDPRSAWLQYHQENLASKSWVYMRVKDAMSEDIVGRLMRQRPDISVIVSHDADYSFLMSKDLVVENKHTSEQIVAHHLTHTTLMQWFDSIQDSSASTQLISHTHPLFVSCHDAASINAANHLASTRLQQQLPPVIGAFLSPILMTQTHPHAEPLGWETWSSLAQLADMPIIGLGGLSPAMIDQALTYGGISVAGIRQFY</sequence>